<evidence type="ECO:0000313" key="4">
    <source>
        <dbReference type="EMBL" id="KOO31278.1"/>
    </source>
</evidence>
<evidence type="ECO:0000256" key="1">
    <source>
        <dbReference type="ARBA" id="ARBA00022837"/>
    </source>
</evidence>
<keyword evidence="1" id="KW-0106">Calcium</keyword>
<dbReference type="InterPro" id="IPR002048">
    <property type="entry name" value="EF_hand_dom"/>
</dbReference>
<dbReference type="SUPFAM" id="SSF47473">
    <property type="entry name" value="EF-hand"/>
    <property type="match status" value="1"/>
</dbReference>
<organism evidence="4 5">
    <name type="scientific">Chrysochromulina tobinii</name>
    <dbReference type="NCBI Taxonomy" id="1460289"/>
    <lineage>
        <taxon>Eukaryota</taxon>
        <taxon>Haptista</taxon>
        <taxon>Haptophyta</taxon>
        <taxon>Prymnesiophyceae</taxon>
        <taxon>Prymnesiales</taxon>
        <taxon>Chrysochromulinaceae</taxon>
        <taxon>Chrysochromulina</taxon>
    </lineage>
</organism>
<protein>
    <recommendedName>
        <fullName evidence="3">EF-hand domain-containing protein</fullName>
    </recommendedName>
</protein>
<dbReference type="SMART" id="SM00054">
    <property type="entry name" value="EFh"/>
    <property type="match status" value="2"/>
</dbReference>
<dbReference type="Proteomes" id="UP000037460">
    <property type="component" value="Unassembled WGS sequence"/>
</dbReference>
<dbReference type="InterPro" id="IPR011992">
    <property type="entry name" value="EF-hand-dom_pair"/>
</dbReference>
<dbReference type="AlphaFoldDB" id="A0A0M0JYR9"/>
<proteinExistence type="predicted"/>
<evidence type="ECO:0000313" key="5">
    <source>
        <dbReference type="Proteomes" id="UP000037460"/>
    </source>
</evidence>
<dbReference type="PROSITE" id="PS00018">
    <property type="entry name" value="EF_HAND_1"/>
    <property type="match status" value="2"/>
</dbReference>
<sequence length="95" mass="9954">MWQSIGGFESGAFAGGDPDDDQEKSIQKAFGSIDIDGDGRISGDELLHWVTRGWGPNEASEDVAKLVTAADGDGDGFIDYAEFRGAVVNAVSSLS</sequence>
<accession>A0A0M0JYR9</accession>
<dbReference type="Pfam" id="PF13499">
    <property type="entry name" value="EF-hand_7"/>
    <property type="match status" value="1"/>
</dbReference>
<dbReference type="Gene3D" id="1.10.238.10">
    <property type="entry name" value="EF-hand"/>
    <property type="match status" value="1"/>
</dbReference>
<evidence type="ECO:0000256" key="2">
    <source>
        <dbReference type="SAM" id="MobiDB-lite"/>
    </source>
</evidence>
<gene>
    <name evidence="4" type="ORF">Ctob_014015</name>
</gene>
<feature type="domain" description="EF-hand" evidence="3">
    <location>
        <begin position="21"/>
        <end position="56"/>
    </location>
</feature>
<reference evidence="5" key="1">
    <citation type="journal article" date="2015" name="PLoS Genet.">
        <title>Genome Sequence and Transcriptome Analyses of Chrysochromulina tobin: Metabolic Tools for Enhanced Algal Fitness in the Prominent Order Prymnesiales (Haptophyceae).</title>
        <authorList>
            <person name="Hovde B.T."/>
            <person name="Deodato C.R."/>
            <person name="Hunsperger H.M."/>
            <person name="Ryken S.A."/>
            <person name="Yost W."/>
            <person name="Jha R.K."/>
            <person name="Patterson J."/>
            <person name="Monnat R.J. Jr."/>
            <person name="Barlow S.B."/>
            <person name="Starkenburg S.R."/>
            <person name="Cattolico R.A."/>
        </authorList>
    </citation>
    <scope>NUCLEOTIDE SEQUENCE</scope>
    <source>
        <strain evidence="5">CCMP291</strain>
    </source>
</reference>
<feature type="domain" description="EF-hand" evidence="3">
    <location>
        <begin position="58"/>
        <end position="93"/>
    </location>
</feature>
<feature type="region of interest" description="Disordered" evidence="2">
    <location>
        <begin position="1"/>
        <end position="25"/>
    </location>
</feature>
<dbReference type="CDD" id="cd00051">
    <property type="entry name" value="EFh"/>
    <property type="match status" value="1"/>
</dbReference>
<comment type="caution">
    <text evidence="4">The sequence shown here is derived from an EMBL/GenBank/DDBJ whole genome shotgun (WGS) entry which is preliminary data.</text>
</comment>
<dbReference type="InterPro" id="IPR018247">
    <property type="entry name" value="EF_Hand_1_Ca_BS"/>
</dbReference>
<dbReference type="GO" id="GO:0005509">
    <property type="term" value="F:calcium ion binding"/>
    <property type="evidence" value="ECO:0007669"/>
    <property type="project" value="InterPro"/>
</dbReference>
<name>A0A0M0JYR9_9EUKA</name>
<evidence type="ECO:0000259" key="3">
    <source>
        <dbReference type="PROSITE" id="PS50222"/>
    </source>
</evidence>
<dbReference type="EMBL" id="JWZX01002050">
    <property type="protein sequence ID" value="KOO31278.1"/>
    <property type="molecule type" value="Genomic_DNA"/>
</dbReference>
<keyword evidence="5" id="KW-1185">Reference proteome</keyword>
<dbReference type="PROSITE" id="PS50222">
    <property type="entry name" value="EF_HAND_2"/>
    <property type="match status" value="2"/>
</dbReference>